<evidence type="ECO:0000256" key="14">
    <source>
        <dbReference type="ARBA" id="ARBA00022989"/>
    </source>
</evidence>
<dbReference type="InterPro" id="IPR017441">
    <property type="entry name" value="Protein_kinase_ATP_BS"/>
</dbReference>
<dbReference type="Pfam" id="PF00560">
    <property type="entry name" value="LRR_1"/>
    <property type="match status" value="1"/>
</dbReference>
<dbReference type="Pfam" id="PF00069">
    <property type="entry name" value="Pkinase"/>
    <property type="match status" value="1"/>
</dbReference>
<dbReference type="EC" id="2.7.11.1" evidence="2"/>
<evidence type="ECO:0000256" key="17">
    <source>
        <dbReference type="ARBA" id="ARBA00023180"/>
    </source>
</evidence>
<evidence type="ECO:0000256" key="20">
    <source>
        <dbReference type="PROSITE-ProRule" id="PRU10141"/>
    </source>
</evidence>
<dbReference type="InterPro" id="IPR008928">
    <property type="entry name" value="6-hairpin_glycosidase_sf"/>
</dbReference>
<feature type="compositionally biased region" description="Basic and acidic residues" evidence="21">
    <location>
        <begin position="1"/>
        <end position="12"/>
    </location>
</feature>
<keyword evidence="10" id="KW-0677">Repeat</keyword>
<dbReference type="GO" id="GO:0006952">
    <property type="term" value="P:defense response"/>
    <property type="evidence" value="ECO:0007669"/>
    <property type="project" value="UniProtKB-ARBA"/>
</dbReference>
<keyword evidence="11 20" id="KW-0547">Nucleotide-binding</keyword>
<evidence type="ECO:0000256" key="1">
    <source>
        <dbReference type="ARBA" id="ARBA00004162"/>
    </source>
</evidence>
<evidence type="ECO:0000256" key="15">
    <source>
        <dbReference type="ARBA" id="ARBA00023136"/>
    </source>
</evidence>
<evidence type="ECO:0000256" key="19">
    <source>
        <dbReference type="ARBA" id="ARBA00048679"/>
    </source>
</evidence>
<dbReference type="PROSITE" id="PS00108">
    <property type="entry name" value="PROTEIN_KINASE_ST"/>
    <property type="match status" value="1"/>
</dbReference>
<dbReference type="PROSITE" id="PS50011">
    <property type="entry name" value="PROTEIN_KINASE_DOM"/>
    <property type="match status" value="1"/>
</dbReference>
<dbReference type="Proteomes" id="UP001189624">
    <property type="component" value="Chromosome 2"/>
</dbReference>
<dbReference type="InterPro" id="IPR011009">
    <property type="entry name" value="Kinase-like_dom_sf"/>
</dbReference>
<dbReference type="Pfam" id="PF23598">
    <property type="entry name" value="LRR_14"/>
    <property type="match status" value="1"/>
</dbReference>
<evidence type="ECO:0000256" key="10">
    <source>
        <dbReference type="ARBA" id="ARBA00022737"/>
    </source>
</evidence>
<dbReference type="GO" id="GO:0005975">
    <property type="term" value="P:carbohydrate metabolic process"/>
    <property type="evidence" value="ECO:0007669"/>
    <property type="project" value="InterPro"/>
</dbReference>
<evidence type="ECO:0000256" key="11">
    <source>
        <dbReference type="ARBA" id="ARBA00022741"/>
    </source>
</evidence>
<dbReference type="InterPro" id="IPR001611">
    <property type="entry name" value="Leu-rich_rpt"/>
</dbReference>
<evidence type="ECO:0000256" key="5">
    <source>
        <dbReference type="ARBA" id="ARBA00022553"/>
    </source>
</evidence>
<dbReference type="GO" id="GO:0005886">
    <property type="term" value="C:plasma membrane"/>
    <property type="evidence" value="ECO:0007669"/>
    <property type="project" value="UniProtKB-SubCell"/>
</dbReference>
<dbReference type="PROSITE" id="PS51450">
    <property type="entry name" value="LRR"/>
    <property type="match status" value="1"/>
</dbReference>
<comment type="catalytic activity">
    <reaction evidence="19">
        <text>L-seryl-[protein] + ATP = O-phospho-L-seryl-[protein] + ADP + H(+)</text>
        <dbReference type="Rhea" id="RHEA:17989"/>
        <dbReference type="Rhea" id="RHEA-COMP:9863"/>
        <dbReference type="Rhea" id="RHEA-COMP:11604"/>
        <dbReference type="ChEBI" id="CHEBI:15378"/>
        <dbReference type="ChEBI" id="CHEBI:29999"/>
        <dbReference type="ChEBI" id="CHEBI:30616"/>
        <dbReference type="ChEBI" id="CHEBI:83421"/>
        <dbReference type="ChEBI" id="CHEBI:456216"/>
        <dbReference type="EC" id="2.7.11.1"/>
    </reaction>
</comment>
<evidence type="ECO:0000256" key="8">
    <source>
        <dbReference type="ARBA" id="ARBA00022692"/>
    </source>
</evidence>
<dbReference type="Gramene" id="rna-AYBTSS11_LOCUS4909">
    <property type="protein sequence ID" value="CAJ1930806.1"/>
    <property type="gene ID" value="gene-AYBTSS11_LOCUS4909"/>
</dbReference>
<keyword evidence="16" id="KW-0675">Receptor</keyword>
<dbReference type="SUPFAM" id="SSF48208">
    <property type="entry name" value="Six-hairpin glycosidases"/>
    <property type="match status" value="1"/>
</dbReference>
<comment type="subcellular location">
    <subcellularLocation>
        <location evidence="1">Cell membrane</location>
        <topology evidence="1">Single-pass membrane protein</topology>
    </subcellularLocation>
</comment>
<dbReference type="FunFam" id="3.80.10.10:FF:000453">
    <property type="entry name" value="Leucine-rich receptor-like protein kinase family protein"/>
    <property type="match status" value="1"/>
</dbReference>
<keyword evidence="5" id="KW-0597">Phosphoprotein</keyword>
<keyword evidence="7" id="KW-0808">Transferase</keyword>
<proteinExistence type="predicted"/>
<feature type="compositionally biased region" description="Polar residues" evidence="21">
    <location>
        <begin position="56"/>
        <end position="65"/>
    </location>
</feature>
<gene>
    <name evidence="23" type="ORF">AYBTSS11_LOCUS4909</name>
</gene>
<dbReference type="Gene3D" id="1.10.510.10">
    <property type="entry name" value="Transferase(Phosphotransferase) domain 1"/>
    <property type="match status" value="1"/>
</dbReference>
<dbReference type="SUPFAM" id="SSF52058">
    <property type="entry name" value="L domain-like"/>
    <property type="match status" value="1"/>
</dbReference>
<feature type="binding site" evidence="20">
    <location>
        <position position="421"/>
    </location>
    <ligand>
        <name>ATP</name>
        <dbReference type="ChEBI" id="CHEBI:30616"/>
    </ligand>
</feature>
<evidence type="ECO:0000259" key="22">
    <source>
        <dbReference type="PROSITE" id="PS50011"/>
    </source>
</evidence>
<evidence type="ECO:0000256" key="6">
    <source>
        <dbReference type="ARBA" id="ARBA00022614"/>
    </source>
</evidence>
<dbReference type="GO" id="GO:0009791">
    <property type="term" value="P:post-embryonic development"/>
    <property type="evidence" value="ECO:0007669"/>
    <property type="project" value="UniProtKB-ARBA"/>
</dbReference>
<dbReference type="InterPro" id="IPR051809">
    <property type="entry name" value="Plant_receptor-like_S/T_kinase"/>
</dbReference>
<name>A0AA86RUY0_9FABA</name>
<keyword evidence="6" id="KW-0433">Leucine-rich repeat</keyword>
<evidence type="ECO:0000256" key="4">
    <source>
        <dbReference type="ARBA" id="ARBA00022527"/>
    </source>
</evidence>
<dbReference type="SMART" id="SM00220">
    <property type="entry name" value="S_TKc"/>
    <property type="match status" value="1"/>
</dbReference>
<feature type="domain" description="Protein kinase" evidence="22">
    <location>
        <begin position="391"/>
        <end position="690"/>
    </location>
</feature>
<dbReference type="FunFam" id="3.30.200.20:FF:000432">
    <property type="entry name" value="LRR receptor-like serine/threonine-protein kinase EFR"/>
    <property type="match status" value="1"/>
</dbReference>
<evidence type="ECO:0000256" key="21">
    <source>
        <dbReference type="SAM" id="MobiDB-lite"/>
    </source>
</evidence>
<dbReference type="FunFam" id="3.80.10.10:FF:000041">
    <property type="entry name" value="LRR receptor-like serine/threonine-protein kinase ERECTA"/>
    <property type="match status" value="1"/>
</dbReference>
<evidence type="ECO:0000256" key="3">
    <source>
        <dbReference type="ARBA" id="ARBA00022475"/>
    </source>
</evidence>
<organism evidence="23 24">
    <name type="scientific">Sphenostylis stenocarpa</name>
    <dbReference type="NCBI Taxonomy" id="92480"/>
    <lineage>
        <taxon>Eukaryota</taxon>
        <taxon>Viridiplantae</taxon>
        <taxon>Streptophyta</taxon>
        <taxon>Embryophyta</taxon>
        <taxon>Tracheophyta</taxon>
        <taxon>Spermatophyta</taxon>
        <taxon>Magnoliopsida</taxon>
        <taxon>eudicotyledons</taxon>
        <taxon>Gunneridae</taxon>
        <taxon>Pentapetalae</taxon>
        <taxon>rosids</taxon>
        <taxon>fabids</taxon>
        <taxon>Fabales</taxon>
        <taxon>Fabaceae</taxon>
        <taxon>Papilionoideae</taxon>
        <taxon>50 kb inversion clade</taxon>
        <taxon>NPAAA clade</taxon>
        <taxon>indigoferoid/millettioid clade</taxon>
        <taxon>Phaseoleae</taxon>
        <taxon>Sphenostylis</taxon>
    </lineage>
</organism>
<evidence type="ECO:0000256" key="9">
    <source>
        <dbReference type="ARBA" id="ARBA00022729"/>
    </source>
</evidence>
<keyword evidence="12" id="KW-0418">Kinase</keyword>
<evidence type="ECO:0000256" key="12">
    <source>
        <dbReference type="ARBA" id="ARBA00022777"/>
    </source>
</evidence>
<keyword evidence="15" id="KW-0472">Membrane</keyword>
<dbReference type="InterPro" id="IPR000719">
    <property type="entry name" value="Prot_kinase_dom"/>
</dbReference>
<keyword evidence="3" id="KW-1003">Cell membrane</keyword>
<evidence type="ECO:0000256" key="18">
    <source>
        <dbReference type="ARBA" id="ARBA00047899"/>
    </source>
</evidence>
<evidence type="ECO:0000256" key="2">
    <source>
        <dbReference type="ARBA" id="ARBA00012513"/>
    </source>
</evidence>
<reference evidence="23" key="1">
    <citation type="submission" date="2023-10" db="EMBL/GenBank/DDBJ databases">
        <authorList>
            <person name="Domelevo Entfellner J.-B."/>
        </authorList>
    </citation>
    <scope>NUCLEOTIDE SEQUENCE</scope>
</reference>
<sequence>MYNTLRVRDQISRSHAPSSSNPPPFLSQSLNWWTPPLSLPTLSLPTRLRQPPLPPASSTTKTGAPLSLSNSLAPVGLYNRASSDPLDPHVLFDLFDDCMASHRWTEVKCLFETWVRALDKNGKPNSPDVNLFNHYLRANLNARMLQTGNDALPDDESYDLVIGMLFSIVQTLEASRNSLTGQIPSMGKFQYLDIVSLSWNNQISGKIPATIGNLIGLTLLTMEKNRIGGNIPTTFGKFQKMQKLNLGANKLSGEISAYIGNLTQLYHLELEENLLEGNIPPSIGNCQNLQYLDLSHNKLTGTIPLDLFKLSSLTKLLNLSLNALSGSIPEEVGHLRNLGWLDMSENHLSGGIPQTIGDCIEKSKKVPSDSPTIDQLATISYQSLHNGTDGFLATNLIGSGHFSSVYKGTLKEFEDKVVAIKVLDLQKKGAPKSFISECNALRNIKHRNLIQILTCCSSVDYKGQEFKALIFEYMTNGSLEQWLHPRKLSLDQRLNIMVDVASALHYLHHECQQPIIHRDLKPSNVLLDNEMVARVSDFGIAKLLSTINGTTSKQTSTVGIKGTLGYVPPEYGVGLEVSTSGDMYSFGILMLEMLTGRSPTDEMFEDGQNLRNFIITSFPDNLLQILDPRLIPTYEAPPLKGNNWNLDPNVEMCILSLFRIGLSCSSESLKDRLDIADVTRELNRISETFLVGVQKTPGGLIFRQRWNNMQFVTSASFLATVYSDYLASSGRNLRCNSGNVAPAELLSLAKSQVILPPAFPFIVSLG</sequence>
<dbReference type="PROSITE" id="PS00107">
    <property type="entry name" value="PROTEIN_KINASE_ATP"/>
    <property type="match status" value="1"/>
</dbReference>
<keyword evidence="4" id="KW-0723">Serine/threonine-protein kinase</keyword>
<dbReference type="InterPro" id="IPR008271">
    <property type="entry name" value="Ser/Thr_kinase_AS"/>
</dbReference>
<dbReference type="SUPFAM" id="SSF56112">
    <property type="entry name" value="Protein kinase-like (PK-like)"/>
    <property type="match status" value="1"/>
</dbReference>
<evidence type="ECO:0000313" key="24">
    <source>
        <dbReference type="Proteomes" id="UP001189624"/>
    </source>
</evidence>
<dbReference type="AlphaFoldDB" id="A0AA86RUY0"/>
<dbReference type="InterPro" id="IPR055414">
    <property type="entry name" value="LRR_R13L4/SHOC2-like"/>
</dbReference>
<dbReference type="PANTHER" id="PTHR27008">
    <property type="entry name" value="OS04G0122200 PROTEIN"/>
    <property type="match status" value="1"/>
</dbReference>
<accession>A0AA86RUY0</accession>
<dbReference type="Gene3D" id="3.30.200.20">
    <property type="entry name" value="Phosphorylase Kinase, domain 1"/>
    <property type="match status" value="1"/>
</dbReference>
<dbReference type="PRINTS" id="PR00019">
    <property type="entry name" value="LEURICHRPT"/>
</dbReference>
<evidence type="ECO:0000313" key="23">
    <source>
        <dbReference type="EMBL" id="CAJ1930806.1"/>
    </source>
</evidence>
<dbReference type="Gene3D" id="3.80.10.10">
    <property type="entry name" value="Ribonuclease Inhibitor"/>
    <property type="match status" value="1"/>
</dbReference>
<keyword evidence="8" id="KW-0812">Transmembrane</keyword>
<feature type="region of interest" description="Disordered" evidence="21">
    <location>
        <begin position="1"/>
        <end position="24"/>
    </location>
</feature>
<evidence type="ECO:0000256" key="13">
    <source>
        <dbReference type="ARBA" id="ARBA00022840"/>
    </source>
</evidence>
<keyword evidence="14" id="KW-1133">Transmembrane helix</keyword>
<keyword evidence="9" id="KW-0732">Signal</keyword>
<dbReference type="GO" id="GO:0004674">
    <property type="term" value="F:protein serine/threonine kinase activity"/>
    <property type="evidence" value="ECO:0007669"/>
    <property type="project" value="UniProtKB-KW"/>
</dbReference>
<keyword evidence="17" id="KW-0325">Glycoprotein</keyword>
<keyword evidence="24" id="KW-1185">Reference proteome</keyword>
<feature type="region of interest" description="Disordered" evidence="21">
    <location>
        <begin position="44"/>
        <end position="65"/>
    </location>
</feature>
<dbReference type="GO" id="GO:0051707">
    <property type="term" value="P:response to other organism"/>
    <property type="evidence" value="ECO:0007669"/>
    <property type="project" value="UniProtKB-ARBA"/>
</dbReference>
<dbReference type="FunFam" id="1.10.510.10:FF:000358">
    <property type="entry name" value="Putative leucine-rich repeat receptor-like serine/threonine-protein kinase"/>
    <property type="match status" value="1"/>
</dbReference>
<keyword evidence="13 20" id="KW-0067">ATP-binding</keyword>
<dbReference type="InterPro" id="IPR032675">
    <property type="entry name" value="LRR_dom_sf"/>
</dbReference>
<dbReference type="GO" id="GO:0005524">
    <property type="term" value="F:ATP binding"/>
    <property type="evidence" value="ECO:0007669"/>
    <property type="project" value="UniProtKB-UniRule"/>
</dbReference>
<evidence type="ECO:0000256" key="16">
    <source>
        <dbReference type="ARBA" id="ARBA00023170"/>
    </source>
</evidence>
<evidence type="ECO:0000256" key="7">
    <source>
        <dbReference type="ARBA" id="ARBA00022679"/>
    </source>
</evidence>
<dbReference type="PANTHER" id="PTHR27008:SF523">
    <property type="entry name" value="LRR RECEPTOR-LIKE KINASE FAMILY PROTEIN"/>
    <property type="match status" value="1"/>
</dbReference>
<comment type="catalytic activity">
    <reaction evidence="18">
        <text>L-threonyl-[protein] + ATP = O-phospho-L-threonyl-[protein] + ADP + H(+)</text>
        <dbReference type="Rhea" id="RHEA:46608"/>
        <dbReference type="Rhea" id="RHEA-COMP:11060"/>
        <dbReference type="Rhea" id="RHEA-COMP:11605"/>
        <dbReference type="ChEBI" id="CHEBI:15378"/>
        <dbReference type="ChEBI" id="CHEBI:30013"/>
        <dbReference type="ChEBI" id="CHEBI:30616"/>
        <dbReference type="ChEBI" id="CHEBI:61977"/>
        <dbReference type="ChEBI" id="CHEBI:456216"/>
        <dbReference type="EC" id="2.7.11.1"/>
    </reaction>
</comment>
<protein>
    <recommendedName>
        <fullName evidence="2">non-specific serine/threonine protein kinase</fullName>
        <ecNumber evidence="2">2.7.11.1</ecNumber>
    </recommendedName>
</protein>
<dbReference type="EMBL" id="OY731399">
    <property type="protein sequence ID" value="CAJ1930806.1"/>
    <property type="molecule type" value="Genomic_DNA"/>
</dbReference>